<dbReference type="RefSeq" id="WP_282200814.1">
    <property type="nucleotide sequence ID" value="NZ_BOQE01000001.1"/>
</dbReference>
<dbReference type="Proteomes" id="UP001057291">
    <property type="component" value="Unassembled WGS sequence"/>
</dbReference>
<proteinExistence type="predicted"/>
<accession>A0AAV4LJ30</accession>
<organism evidence="1 2">
    <name type="scientific">Collibacillus ludicampi</name>
    <dbReference type="NCBI Taxonomy" id="2771369"/>
    <lineage>
        <taxon>Bacteria</taxon>
        <taxon>Bacillati</taxon>
        <taxon>Bacillota</taxon>
        <taxon>Bacilli</taxon>
        <taxon>Bacillales</taxon>
        <taxon>Alicyclobacillaceae</taxon>
        <taxon>Collibacillus</taxon>
    </lineage>
</organism>
<dbReference type="EMBL" id="BOQE01000001">
    <property type="protein sequence ID" value="GIM47882.1"/>
    <property type="molecule type" value="Genomic_DNA"/>
</dbReference>
<sequence length="167" mass="19737">MRSRFKESKGIHLLISMLIRYPQVSTIRFVHKGKFVILTFLLNGFIEEETFQKFLSKVKDYFVAMQEFDHTVNKWGTFSRSVLNEVTFITYTQSLNHLSLSEIRLVTALIQEHFESYILLDPIELRMEDMEAQDEVIEHLLHHQEGITEEQDLVAYRDGGKVFVYNM</sequence>
<reference evidence="1" key="1">
    <citation type="journal article" date="2023" name="Int. J. Syst. Evol. Microbiol.">
        <title>Collibacillus ludicampi gen. nov., sp. nov., a new soil bacterium of the family Alicyclobacillaceae.</title>
        <authorList>
            <person name="Jojima T."/>
            <person name="Ioku Y."/>
            <person name="Fukuta Y."/>
            <person name="Shirasaka N."/>
            <person name="Matsumura Y."/>
            <person name="Mori M."/>
        </authorList>
    </citation>
    <scope>NUCLEOTIDE SEQUENCE</scope>
    <source>
        <strain evidence="1">TP075</strain>
    </source>
</reference>
<protein>
    <submittedName>
        <fullName evidence="1">Uncharacterized protein</fullName>
    </submittedName>
</protein>
<evidence type="ECO:0000313" key="2">
    <source>
        <dbReference type="Proteomes" id="UP001057291"/>
    </source>
</evidence>
<name>A0AAV4LJ30_9BACL</name>
<evidence type="ECO:0000313" key="1">
    <source>
        <dbReference type="EMBL" id="GIM47882.1"/>
    </source>
</evidence>
<dbReference type="AlphaFoldDB" id="A0AAV4LJ30"/>
<keyword evidence="2" id="KW-1185">Reference proteome</keyword>
<comment type="caution">
    <text evidence="1">The sequence shown here is derived from an EMBL/GenBank/DDBJ whole genome shotgun (WGS) entry which is preliminary data.</text>
</comment>
<gene>
    <name evidence="1" type="ORF">DNHGIG_34310</name>
</gene>